<reference evidence="3" key="1">
    <citation type="submission" date="2018-05" db="EMBL/GenBank/DDBJ databases">
        <authorList>
            <person name="Lanie J.A."/>
            <person name="Ng W.-L."/>
            <person name="Kazmierczak K.M."/>
            <person name="Andrzejewski T.M."/>
            <person name="Davidsen T.M."/>
            <person name="Wayne K.J."/>
            <person name="Tettelin H."/>
            <person name="Glass J.I."/>
            <person name="Rusch D."/>
            <person name="Podicherti R."/>
            <person name="Tsui H.-C.T."/>
            <person name="Winkler M.E."/>
        </authorList>
    </citation>
    <scope>NUCLEOTIDE SEQUENCE</scope>
</reference>
<dbReference type="SUPFAM" id="SSF56645">
    <property type="entry name" value="Acyl-CoA dehydrogenase NM domain-like"/>
    <property type="match status" value="1"/>
</dbReference>
<feature type="compositionally biased region" description="Polar residues" evidence="1">
    <location>
        <begin position="167"/>
        <end position="176"/>
    </location>
</feature>
<dbReference type="GO" id="GO:0016627">
    <property type="term" value="F:oxidoreductase activity, acting on the CH-CH group of donors"/>
    <property type="evidence" value="ECO:0007669"/>
    <property type="project" value="InterPro"/>
</dbReference>
<accession>A0A383D463</accession>
<dbReference type="InterPro" id="IPR024674">
    <property type="entry name" value="HpaB/PvcC/4-BUDH_N"/>
</dbReference>
<dbReference type="Gene3D" id="1.10.3140.10">
    <property type="entry name" value="4-hydroxybutyryl-coa dehydratase, domain 1"/>
    <property type="match status" value="1"/>
</dbReference>
<dbReference type="PANTHER" id="PTHR36117:SF3">
    <property type="entry name" value="4-HYDROXYPHENYLACETATE 3-MONOOXYGENASE-RELATED"/>
    <property type="match status" value="1"/>
</dbReference>
<proteinExistence type="predicted"/>
<evidence type="ECO:0000259" key="2">
    <source>
        <dbReference type="Pfam" id="PF11794"/>
    </source>
</evidence>
<name>A0A383D463_9ZZZZ</name>
<feature type="region of interest" description="Disordered" evidence="1">
    <location>
        <begin position="165"/>
        <end position="195"/>
    </location>
</feature>
<feature type="domain" description="HpaB/PvcC/4-BUDH N-terminal" evidence="2">
    <location>
        <begin position="15"/>
        <end position="195"/>
    </location>
</feature>
<feature type="non-terminal residue" evidence="3">
    <location>
        <position position="195"/>
    </location>
</feature>
<dbReference type="InterPro" id="IPR004925">
    <property type="entry name" value="HpaB/PvcC/4-BUDH"/>
</dbReference>
<dbReference type="AlphaFoldDB" id="A0A383D463"/>
<evidence type="ECO:0000313" key="3">
    <source>
        <dbReference type="EMBL" id="SVE39272.1"/>
    </source>
</evidence>
<gene>
    <name evidence="3" type="ORF">METZ01_LOCUS492126</name>
</gene>
<evidence type="ECO:0000256" key="1">
    <source>
        <dbReference type="SAM" id="MobiDB-lite"/>
    </source>
</evidence>
<dbReference type="PANTHER" id="PTHR36117">
    <property type="entry name" value="4-HYDROXYPHENYLACETATE 3-MONOOXYGENASE-RELATED"/>
    <property type="match status" value="1"/>
</dbReference>
<feature type="compositionally biased region" description="Basic and acidic residues" evidence="1">
    <location>
        <begin position="177"/>
        <end position="195"/>
    </location>
</feature>
<dbReference type="Pfam" id="PF11794">
    <property type="entry name" value="HpaB_N"/>
    <property type="match status" value="1"/>
</dbReference>
<organism evidence="3">
    <name type="scientific">marine metagenome</name>
    <dbReference type="NCBI Taxonomy" id="408172"/>
    <lineage>
        <taxon>unclassified sequences</taxon>
        <taxon>metagenomes</taxon>
        <taxon>ecological metagenomes</taxon>
    </lineage>
</organism>
<protein>
    <recommendedName>
        <fullName evidence="2">HpaB/PvcC/4-BUDH N-terminal domain-containing protein</fullName>
    </recommendedName>
</protein>
<dbReference type="InterPro" id="IPR009100">
    <property type="entry name" value="AcylCoA_DH/oxidase_NM_dom_sf"/>
</dbReference>
<sequence length="195" mass="22550">MVLDTKKPQGAHNAARYKESLRDGREVWLDGEIVKDVTTHPAFASTIDELARIYELQHTDEYRDQMTFVSPESGVRCSISYLLPRNLEDLKKKRRNSEIWNQQAWGQFGRGPDLLPQFVLGMYNNREALSSVKNPHCDFGENIVNYHTYCQENDIFLTHALGDPQVDRSQQPQNETRQVKEEELSLHVTEETNEG</sequence>
<dbReference type="EMBL" id="UINC01214167">
    <property type="protein sequence ID" value="SVE39272.1"/>
    <property type="molecule type" value="Genomic_DNA"/>
</dbReference>